<dbReference type="InterPro" id="IPR008271">
    <property type="entry name" value="Ser/Thr_kinase_AS"/>
</dbReference>
<dbReference type="GO" id="GO:0005829">
    <property type="term" value="C:cytosol"/>
    <property type="evidence" value="ECO:0007669"/>
    <property type="project" value="TreeGrafter"/>
</dbReference>
<dbReference type="SMART" id="SM00220">
    <property type="entry name" value="S_TKc"/>
    <property type="match status" value="1"/>
</dbReference>
<keyword evidence="4" id="KW-0723">Serine/threonine-protein kinase</keyword>
<dbReference type="InParanoid" id="A0A1X2H4V9"/>
<dbReference type="EMBL" id="MCGN01000009">
    <property type="protein sequence ID" value="ORY93020.1"/>
    <property type="molecule type" value="Genomic_DNA"/>
</dbReference>
<dbReference type="Pfam" id="PF00069">
    <property type="entry name" value="Pkinase"/>
    <property type="match status" value="1"/>
</dbReference>
<organism evidence="7 8">
    <name type="scientific">Syncephalastrum racemosum</name>
    <name type="common">Filamentous fungus</name>
    <dbReference type="NCBI Taxonomy" id="13706"/>
    <lineage>
        <taxon>Eukaryota</taxon>
        <taxon>Fungi</taxon>
        <taxon>Fungi incertae sedis</taxon>
        <taxon>Mucoromycota</taxon>
        <taxon>Mucoromycotina</taxon>
        <taxon>Mucoromycetes</taxon>
        <taxon>Mucorales</taxon>
        <taxon>Syncephalastraceae</taxon>
        <taxon>Syncephalastrum</taxon>
    </lineage>
</organism>
<feature type="region of interest" description="Disordered" evidence="5">
    <location>
        <begin position="393"/>
        <end position="416"/>
    </location>
</feature>
<dbReference type="Proteomes" id="UP000242180">
    <property type="component" value="Unassembled WGS sequence"/>
</dbReference>
<evidence type="ECO:0000259" key="6">
    <source>
        <dbReference type="PROSITE" id="PS50011"/>
    </source>
</evidence>
<dbReference type="GO" id="GO:0004674">
    <property type="term" value="F:protein serine/threonine kinase activity"/>
    <property type="evidence" value="ECO:0007669"/>
    <property type="project" value="UniProtKB-KW"/>
</dbReference>
<dbReference type="STRING" id="13706.A0A1X2H4V9"/>
<dbReference type="InterPro" id="IPR000719">
    <property type="entry name" value="Prot_kinase_dom"/>
</dbReference>
<dbReference type="PROSITE" id="PS50011">
    <property type="entry name" value="PROTEIN_KINASE_DOM"/>
    <property type="match status" value="1"/>
</dbReference>
<name>A0A1X2H4V9_SYNRA</name>
<keyword evidence="2 3" id="KW-0067">ATP-binding</keyword>
<dbReference type="FunCoup" id="A0A1X2H4V9">
    <property type="interactions" value="85"/>
</dbReference>
<comment type="caution">
    <text evidence="7">The sequence shown here is derived from an EMBL/GenBank/DDBJ whole genome shotgun (WGS) entry which is preliminary data.</text>
</comment>
<reference evidence="7 8" key="1">
    <citation type="submission" date="2016-07" db="EMBL/GenBank/DDBJ databases">
        <title>Pervasive Adenine N6-methylation of Active Genes in Fungi.</title>
        <authorList>
            <consortium name="DOE Joint Genome Institute"/>
            <person name="Mondo S.J."/>
            <person name="Dannebaum R.O."/>
            <person name="Kuo R.C."/>
            <person name="Labutti K."/>
            <person name="Haridas S."/>
            <person name="Kuo A."/>
            <person name="Salamov A."/>
            <person name="Ahrendt S.R."/>
            <person name="Lipzen A."/>
            <person name="Sullivan W."/>
            <person name="Andreopoulos W.B."/>
            <person name="Clum A."/>
            <person name="Lindquist E."/>
            <person name="Daum C."/>
            <person name="Ramamoorthy G.K."/>
            <person name="Gryganskyi A."/>
            <person name="Culley D."/>
            <person name="Magnuson J.K."/>
            <person name="James T.Y."/>
            <person name="O'Malley M.A."/>
            <person name="Stajich J.E."/>
            <person name="Spatafora J.W."/>
            <person name="Visel A."/>
            <person name="Grigoriev I.V."/>
        </authorList>
    </citation>
    <scope>NUCLEOTIDE SEQUENCE [LARGE SCALE GENOMIC DNA]</scope>
    <source>
        <strain evidence="7 8">NRRL 2496</strain>
    </source>
</reference>
<evidence type="ECO:0000256" key="1">
    <source>
        <dbReference type="ARBA" id="ARBA00022741"/>
    </source>
</evidence>
<dbReference type="GO" id="GO:0005634">
    <property type="term" value="C:nucleus"/>
    <property type="evidence" value="ECO:0007669"/>
    <property type="project" value="TreeGrafter"/>
</dbReference>
<dbReference type="InterPro" id="IPR011009">
    <property type="entry name" value="Kinase-like_dom_sf"/>
</dbReference>
<sequence length="416" mass="48158">MTPSQFVFDKPQYDQQYKETHFHHLAPKKKDSHHRKLFVGLNASNGLGRGSGARSPFANDFNRDLSGKYGKWGNFVGKGSGGSVRLIRRSTDRKTFAVKQFSRRSSNESEKEHVKKLTAEFCIGSTLHHANVIETLDMVREGSQFYLIMEYAPNDLFSIVMSQKMTSDEIACCWRQMLEGVSYLHDTMGIAHRDLKLDNIVLDSNGIVKLIDFGCATVFRYPYASQTVQLCRGLLGSDPYISPEQFQNTIKYDPRKADVWSCGVILICMILTRFPWRYAKPHEQPFVDFCNQYDTPRTVRLLRALPRHTRPVLHRMLNPDPQQRCLVSDVIQGDDWASHIEYCRPDAPCPEGSHTHHLTEVAKDMRHNTVSLQSEKPKRFSGLLSRELEWEQQYHEQRQEEARRRQRKREPSPLRS</sequence>
<keyword evidence="7" id="KW-0808">Transferase</keyword>
<dbReference type="AlphaFoldDB" id="A0A1X2H4V9"/>
<evidence type="ECO:0000256" key="4">
    <source>
        <dbReference type="RuleBase" id="RU000304"/>
    </source>
</evidence>
<evidence type="ECO:0000256" key="2">
    <source>
        <dbReference type="ARBA" id="ARBA00022840"/>
    </source>
</evidence>
<dbReference type="OMA" id="WASHIEY"/>
<comment type="similarity">
    <text evidence="4">Belongs to the protein kinase superfamily.</text>
</comment>
<dbReference type="OrthoDB" id="6513151at2759"/>
<accession>A0A1X2H4V9</accession>
<keyword evidence="7" id="KW-0418">Kinase</keyword>
<dbReference type="PANTHER" id="PTHR24346:SF51">
    <property type="entry name" value="PAS DOMAIN-CONTAINING SERINE_THREONINE-PROTEIN KINASE"/>
    <property type="match status" value="1"/>
</dbReference>
<dbReference type="Gene3D" id="1.10.510.10">
    <property type="entry name" value="Transferase(Phosphotransferase) domain 1"/>
    <property type="match status" value="1"/>
</dbReference>
<keyword evidence="1 3" id="KW-0547">Nucleotide-binding</keyword>
<gene>
    <name evidence="7" type="ORF">BCR43DRAFT_552292</name>
</gene>
<keyword evidence="8" id="KW-1185">Reference proteome</keyword>
<protein>
    <submittedName>
        <fullName evidence="7">Kinase-like domain-containing protein</fullName>
    </submittedName>
</protein>
<evidence type="ECO:0000313" key="7">
    <source>
        <dbReference type="EMBL" id="ORY93020.1"/>
    </source>
</evidence>
<dbReference type="PROSITE" id="PS00107">
    <property type="entry name" value="PROTEIN_KINASE_ATP"/>
    <property type="match status" value="1"/>
</dbReference>
<dbReference type="GO" id="GO:0035556">
    <property type="term" value="P:intracellular signal transduction"/>
    <property type="evidence" value="ECO:0007669"/>
    <property type="project" value="TreeGrafter"/>
</dbReference>
<evidence type="ECO:0000256" key="5">
    <source>
        <dbReference type="SAM" id="MobiDB-lite"/>
    </source>
</evidence>
<dbReference type="GO" id="GO:0005524">
    <property type="term" value="F:ATP binding"/>
    <property type="evidence" value="ECO:0007669"/>
    <property type="project" value="UniProtKB-UniRule"/>
</dbReference>
<dbReference type="GO" id="GO:0045719">
    <property type="term" value="P:negative regulation of glycogen biosynthetic process"/>
    <property type="evidence" value="ECO:0007669"/>
    <property type="project" value="TreeGrafter"/>
</dbReference>
<feature type="domain" description="Protein kinase" evidence="6">
    <location>
        <begin position="70"/>
        <end position="337"/>
    </location>
</feature>
<dbReference type="PANTHER" id="PTHR24346">
    <property type="entry name" value="MAP/MICROTUBULE AFFINITY-REGULATING KINASE"/>
    <property type="match status" value="1"/>
</dbReference>
<evidence type="ECO:0000313" key="8">
    <source>
        <dbReference type="Proteomes" id="UP000242180"/>
    </source>
</evidence>
<feature type="binding site" evidence="3">
    <location>
        <position position="99"/>
    </location>
    <ligand>
        <name>ATP</name>
        <dbReference type="ChEBI" id="CHEBI:30616"/>
    </ligand>
</feature>
<dbReference type="InterPro" id="IPR017441">
    <property type="entry name" value="Protein_kinase_ATP_BS"/>
</dbReference>
<dbReference type="SUPFAM" id="SSF56112">
    <property type="entry name" value="Protein kinase-like (PK-like)"/>
    <property type="match status" value="1"/>
</dbReference>
<proteinExistence type="inferred from homology"/>
<evidence type="ECO:0000256" key="3">
    <source>
        <dbReference type="PROSITE-ProRule" id="PRU10141"/>
    </source>
</evidence>
<dbReference type="PROSITE" id="PS00108">
    <property type="entry name" value="PROTEIN_KINASE_ST"/>
    <property type="match status" value="1"/>
</dbReference>